<sequence length="210" mass="22556">MPFDAVTLGSNEGLHLNVGQEDPVIGGDLGSSARSSTCKTGPNFALLEGSNEGLHLNVGQEDPVIGGDLSGQLHISSLVICDHHSSSPRIVELDLSKLYLDSFEDLAPVFNIKSLIKLDLSKNFLQGDVPVSMISNLSLLVYLDLSYNNLSGQVPSHLFSLIRNLQHLDLSGNSFSAGELSCEVLMSNLSDLKFLNLAGISVNKLHHFSD</sequence>
<keyword evidence="2" id="KW-1185">Reference proteome</keyword>
<dbReference type="AlphaFoldDB" id="A0A200QKJ7"/>
<dbReference type="Proteomes" id="UP000195402">
    <property type="component" value="Unassembled WGS sequence"/>
</dbReference>
<dbReference type="Gene3D" id="3.80.10.10">
    <property type="entry name" value="Ribonuclease Inhibitor"/>
    <property type="match status" value="1"/>
</dbReference>
<dbReference type="Pfam" id="PF13855">
    <property type="entry name" value="LRR_8"/>
    <property type="match status" value="1"/>
</dbReference>
<dbReference type="EMBL" id="MVGT01001777">
    <property type="protein sequence ID" value="OVA10927.1"/>
    <property type="molecule type" value="Genomic_DNA"/>
</dbReference>
<dbReference type="InterPro" id="IPR001611">
    <property type="entry name" value="Leu-rich_rpt"/>
</dbReference>
<dbReference type="OrthoDB" id="442066at2759"/>
<name>A0A200QKJ7_MACCD</name>
<organism evidence="1 2">
    <name type="scientific">Macleaya cordata</name>
    <name type="common">Five-seeded plume-poppy</name>
    <name type="synonym">Bocconia cordata</name>
    <dbReference type="NCBI Taxonomy" id="56857"/>
    <lineage>
        <taxon>Eukaryota</taxon>
        <taxon>Viridiplantae</taxon>
        <taxon>Streptophyta</taxon>
        <taxon>Embryophyta</taxon>
        <taxon>Tracheophyta</taxon>
        <taxon>Spermatophyta</taxon>
        <taxon>Magnoliopsida</taxon>
        <taxon>Ranunculales</taxon>
        <taxon>Papaveraceae</taxon>
        <taxon>Papaveroideae</taxon>
        <taxon>Macleaya</taxon>
    </lineage>
</organism>
<evidence type="ECO:0000313" key="2">
    <source>
        <dbReference type="Proteomes" id="UP000195402"/>
    </source>
</evidence>
<protein>
    <recommendedName>
        <fullName evidence="3">Leucine-rich repeat</fullName>
    </recommendedName>
</protein>
<dbReference type="InParanoid" id="A0A200QKJ7"/>
<dbReference type="SUPFAM" id="SSF52058">
    <property type="entry name" value="L domain-like"/>
    <property type="match status" value="1"/>
</dbReference>
<reference evidence="1 2" key="1">
    <citation type="journal article" date="2017" name="Mol. Plant">
        <title>The Genome of Medicinal Plant Macleaya cordata Provides New Insights into Benzylisoquinoline Alkaloids Metabolism.</title>
        <authorList>
            <person name="Liu X."/>
            <person name="Liu Y."/>
            <person name="Huang P."/>
            <person name="Ma Y."/>
            <person name="Qing Z."/>
            <person name="Tang Q."/>
            <person name="Cao H."/>
            <person name="Cheng P."/>
            <person name="Zheng Y."/>
            <person name="Yuan Z."/>
            <person name="Zhou Y."/>
            <person name="Liu J."/>
            <person name="Tang Z."/>
            <person name="Zhuo Y."/>
            <person name="Zhang Y."/>
            <person name="Yu L."/>
            <person name="Huang J."/>
            <person name="Yang P."/>
            <person name="Peng Q."/>
            <person name="Zhang J."/>
            <person name="Jiang W."/>
            <person name="Zhang Z."/>
            <person name="Lin K."/>
            <person name="Ro D.K."/>
            <person name="Chen X."/>
            <person name="Xiong X."/>
            <person name="Shang Y."/>
            <person name="Huang S."/>
            <person name="Zeng J."/>
        </authorList>
    </citation>
    <scope>NUCLEOTIDE SEQUENCE [LARGE SCALE GENOMIC DNA]</scope>
    <source>
        <strain evidence="2">cv. BLH2017</strain>
        <tissue evidence="1">Root</tissue>
    </source>
</reference>
<accession>A0A200QKJ7</accession>
<dbReference type="InterPro" id="IPR032675">
    <property type="entry name" value="LRR_dom_sf"/>
</dbReference>
<dbReference type="PANTHER" id="PTHR46662:SF109">
    <property type="entry name" value="OS11G0695800 PROTEIN"/>
    <property type="match status" value="1"/>
</dbReference>
<evidence type="ECO:0008006" key="3">
    <source>
        <dbReference type="Google" id="ProtNLM"/>
    </source>
</evidence>
<comment type="caution">
    <text evidence="1">The sequence shown here is derived from an EMBL/GenBank/DDBJ whole genome shotgun (WGS) entry which is preliminary data.</text>
</comment>
<evidence type="ECO:0000313" key="1">
    <source>
        <dbReference type="EMBL" id="OVA10927.1"/>
    </source>
</evidence>
<dbReference type="PRINTS" id="PR00019">
    <property type="entry name" value="LEURICHRPT"/>
</dbReference>
<dbReference type="STRING" id="56857.A0A200QKJ7"/>
<dbReference type="PANTHER" id="PTHR46662">
    <property type="entry name" value="DI-GLUCOSE BINDING PROTEIN WITH LEUCINE-RICH REPEAT DOMAIN-CONTAINING PROTEIN"/>
    <property type="match status" value="1"/>
</dbReference>
<proteinExistence type="predicted"/>
<gene>
    <name evidence="1" type="ORF">BVC80_8751g23</name>
</gene>